<comment type="caution">
    <text evidence="11">The sequence shown here is derived from an EMBL/GenBank/DDBJ whole genome shotgun (WGS) entry which is preliminary data.</text>
</comment>
<evidence type="ECO:0000259" key="10">
    <source>
        <dbReference type="PROSITE" id="PS50885"/>
    </source>
</evidence>
<dbReference type="PANTHER" id="PTHR41523">
    <property type="entry name" value="TWO-COMPONENT SYSTEM SENSOR PROTEIN"/>
    <property type="match status" value="1"/>
</dbReference>
<dbReference type="Gene3D" id="3.30.450.20">
    <property type="entry name" value="PAS domain"/>
    <property type="match status" value="2"/>
</dbReference>
<feature type="domain" description="HAMP" evidence="10">
    <location>
        <begin position="310"/>
        <end position="364"/>
    </location>
</feature>
<dbReference type="PANTHER" id="PTHR41523:SF8">
    <property type="entry name" value="ETHYLENE RESPONSE SENSOR PROTEIN"/>
    <property type="match status" value="1"/>
</dbReference>
<keyword evidence="6" id="KW-0547">Nucleotide-binding</keyword>
<feature type="transmembrane region" description="Helical" evidence="9">
    <location>
        <begin position="284"/>
        <end position="308"/>
    </location>
</feature>
<accession>A0A318SVZ3</accession>
<comment type="subcellular location">
    <subcellularLocation>
        <location evidence="2">Membrane</location>
    </subcellularLocation>
</comment>
<keyword evidence="4" id="KW-0597">Phosphoprotein</keyword>
<reference evidence="11 12" key="1">
    <citation type="submission" date="2018-06" db="EMBL/GenBank/DDBJ databases">
        <title>Genomic Encyclopedia of Type Strains, Phase III (KMG-III): the genomes of soil and plant-associated and newly described type strains.</title>
        <authorList>
            <person name="Whitman W."/>
        </authorList>
    </citation>
    <scope>NUCLEOTIDE SEQUENCE [LARGE SCALE GENOMIC DNA]</scope>
    <source>
        <strain evidence="11 12">CECT 9025</strain>
    </source>
</reference>
<keyword evidence="9" id="KW-0472">Membrane</keyword>
<dbReference type="OrthoDB" id="9767435at2"/>
<dbReference type="Pfam" id="PF07568">
    <property type="entry name" value="HisKA_2"/>
    <property type="match status" value="1"/>
</dbReference>
<evidence type="ECO:0000256" key="7">
    <source>
        <dbReference type="ARBA" id="ARBA00022777"/>
    </source>
</evidence>
<gene>
    <name evidence="11" type="ORF">DFP88_101695</name>
</gene>
<dbReference type="GO" id="GO:0004673">
    <property type="term" value="F:protein histidine kinase activity"/>
    <property type="evidence" value="ECO:0007669"/>
    <property type="project" value="UniProtKB-EC"/>
</dbReference>
<evidence type="ECO:0000256" key="8">
    <source>
        <dbReference type="ARBA" id="ARBA00022840"/>
    </source>
</evidence>
<dbReference type="PROSITE" id="PS50885">
    <property type="entry name" value="HAMP"/>
    <property type="match status" value="1"/>
</dbReference>
<evidence type="ECO:0000256" key="9">
    <source>
        <dbReference type="SAM" id="Phobius"/>
    </source>
</evidence>
<keyword evidence="5" id="KW-0808">Transferase</keyword>
<evidence type="ECO:0000256" key="1">
    <source>
        <dbReference type="ARBA" id="ARBA00000085"/>
    </source>
</evidence>
<dbReference type="InterPro" id="IPR003660">
    <property type="entry name" value="HAMP_dom"/>
</dbReference>
<evidence type="ECO:0000256" key="2">
    <source>
        <dbReference type="ARBA" id="ARBA00004370"/>
    </source>
</evidence>
<name>A0A318SVZ3_9RHOB</name>
<evidence type="ECO:0000256" key="4">
    <source>
        <dbReference type="ARBA" id="ARBA00022553"/>
    </source>
</evidence>
<feature type="transmembrane region" description="Helical" evidence="9">
    <location>
        <begin position="23"/>
        <end position="44"/>
    </location>
</feature>
<dbReference type="GO" id="GO:0005524">
    <property type="term" value="F:ATP binding"/>
    <property type="evidence" value="ECO:0007669"/>
    <property type="project" value="UniProtKB-KW"/>
</dbReference>
<dbReference type="AlphaFoldDB" id="A0A318SVZ3"/>
<dbReference type="EC" id="2.7.13.3" evidence="3"/>
<dbReference type="Proteomes" id="UP000248311">
    <property type="component" value="Unassembled WGS sequence"/>
</dbReference>
<dbReference type="GO" id="GO:0007165">
    <property type="term" value="P:signal transduction"/>
    <property type="evidence" value="ECO:0007669"/>
    <property type="project" value="InterPro"/>
</dbReference>
<evidence type="ECO:0000256" key="3">
    <source>
        <dbReference type="ARBA" id="ARBA00012438"/>
    </source>
</evidence>
<evidence type="ECO:0000256" key="5">
    <source>
        <dbReference type="ARBA" id="ARBA00022679"/>
    </source>
</evidence>
<keyword evidence="12" id="KW-1185">Reference proteome</keyword>
<comment type="catalytic activity">
    <reaction evidence="1">
        <text>ATP + protein L-histidine = ADP + protein N-phospho-L-histidine.</text>
        <dbReference type="EC" id="2.7.13.3"/>
    </reaction>
</comment>
<dbReference type="InterPro" id="IPR036890">
    <property type="entry name" value="HATPase_C_sf"/>
</dbReference>
<keyword evidence="7 11" id="KW-0418">Kinase</keyword>
<dbReference type="EMBL" id="QJTE01000001">
    <property type="protein sequence ID" value="PYE86020.1"/>
    <property type="molecule type" value="Genomic_DNA"/>
</dbReference>
<evidence type="ECO:0000313" key="11">
    <source>
        <dbReference type="EMBL" id="PYE86020.1"/>
    </source>
</evidence>
<dbReference type="GO" id="GO:0016020">
    <property type="term" value="C:membrane"/>
    <property type="evidence" value="ECO:0007669"/>
    <property type="project" value="UniProtKB-SubCell"/>
</dbReference>
<dbReference type="InterPro" id="IPR011495">
    <property type="entry name" value="Sig_transdc_His_kin_sub2_dim/P"/>
</dbReference>
<evidence type="ECO:0000313" key="12">
    <source>
        <dbReference type="Proteomes" id="UP000248311"/>
    </source>
</evidence>
<protein>
    <recommendedName>
        <fullName evidence="3">histidine kinase</fullName>
        <ecNumber evidence="3">2.7.13.3</ecNumber>
    </recommendedName>
</protein>
<keyword evidence="9" id="KW-1133">Transmembrane helix</keyword>
<proteinExistence type="predicted"/>
<keyword evidence="8" id="KW-0067">ATP-binding</keyword>
<dbReference type="Gene3D" id="3.30.565.10">
    <property type="entry name" value="Histidine kinase-like ATPase, C-terminal domain"/>
    <property type="match status" value="1"/>
</dbReference>
<keyword evidence="9" id="KW-0812">Transmembrane</keyword>
<evidence type="ECO:0000256" key="6">
    <source>
        <dbReference type="ARBA" id="ARBA00022741"/>
    </source>
</evidence>
<dbReference type="RefSeq" id="WP_110813021.1">
    <property type="nucleotide sequence ID" value="NZ_QJTE01000001.1"/>
</dbReference>
<sequence length="583" mass="64089">MTFGRAGSTSGADDQRPDRPRGLVVRIVSFLSLALLPIGLIAVVQTREFQQESARRSELSLLAMTGQAAAPVDNLLQRTQGVAEAIGLAIDDFDNPALCSDYLAAYIEDRRLYAAIGFVSTGGVMRCSSRDVVVDLSGTELFERMSAGAQVVVAPGRGELSYREPVVNVVTPMIRDGALQGFVLIAIPQRRFAQRAPEALEEGETLVQLVIYNREGEILSALDPDRPVAELLPGGTDLNQRTALVPTTESLTTDWDGRRIIAAQPLLAGSVYALGVWRQPSLYGGAWAASLFPLLMWLASLLVAYYAVHRLVIRHVRRLGRTMRRFATDRQLPEEPSHHEMTGELREIEDEFRQMADSILRDEAAAEDRLRERGVLLKEVHHRVKNNLQLISSIMSMQMRRIPDPQMRSVLERLQDRVLGLATIHRTLYESEHVGRVDAGRLLREIVAQQFHGEAADLDLQFELQSLELLPDQAVPLSLLVSEAVANALTNIGAQPGEAPWLKVGLAALDEDNARVEVVNSTDGSAAHAAAAGKSGRGLGMNLIQAFSAQLGGPCRIEIGEDQSYKLQTTFPIRAMQFEPQDY</sequence>
<organism evidence="11 12">
    <name type="scientific">Pseudoroseicyclus aestuarii</name>
    <dbReference type="NCBI Taxonomy" id="1795041"/>
    <lineage>
        <taxon>Bacteria</taxon>
        <taxon>Pseudomonadati</taxon>
        <taxon>Pseudomonadota</taxon>
        <taxon>Alphaproteobacteria</taxon>
        <taxon>Rhodobacterales</taxon>
        <taxon>Paracoccaceae</taxon>
        <taxon>Pseudoroseicyclus</taxon>
    </lineage>
</organism>